<accession>A0A158BNJ8</accession>
<sequence>MYKAGNHFIIRVLRAEILLKNPKFICCRAVKSFGVEPAATGGGKLNAAGWYANRTLTAQAPVSPATPSNI</sequence>
<comment type="caution">
    <text evidence="1">The sequence shown here is derived from an EMBL/GenBank/DDBJ whole genome shotgun (WGS) entry which is preliminary data.</text>
</comment>
<protein>
    <submittedName>
        <fullName evidence="1">Uncharacterized protein</fullName>
    </submittedName>
</protein>
<name>A0A158BNJ8_9BURK</name>
<dbReference type="AlphaFoldDB" id="A0A158BNJ8"/>
<reference evidence="1" key="1">
    <citation type="submission" date="2016-01" db="EMBL/GenBank/DDBJ databases">
        <authorList>
            <person name="Peeters C."/>
        </authorList>
    </citation>
    <scope>NUCLEOTIDE SEQUENCE [LARGE SCALE GENOMIC DNA]</scope>
    <source>
        <strain evidence="1">LMG 29325</strain>
    </source>
</reference>
<organism evidence="1 2">
    <name type="scientific">Caballeronia glebae</name>
    <dbReference type="NCBI Taxonomy" id="1777143"/>
    <lineage>
        <taxon>Bacteria</taxon>
        <taxon>Pseudomonadati</taxon>
        <taxon>Pseudomonadota</taxon>
        <taxon>Betaproteobacteria</taxon>
        <taxon>Burkholderiales</taxon>
        <taxon>Burkholderiaceae</taxon>
        <taxon>Caballeronia</taxon>
    </lineage>
</organism>
<gene>
    <name evidence="1" type="ORF">AWB82_04328</name>
</gene>
<evidence type="ECO:0000313" key="1">
    <source>
        <dbReference type="EMBL" id="SAK71306.1"/>
    </source>
</evidence>
<dbReference type="Proteomes" id="UP000054596">
    <property type="component" value="Unassembled WGS sequence"/>
</dbReference>
<proteinExistence type="predicted"/>
<evidence type="ECO:0000313" key="2">
    <source>
        <dbReference type="Proteomes" id="UP000054596"/>
    </source>
</evidence>
<dbReference type="EMBL" id="FCOJ02000032">
    <property type="protein sequence ID" value="SAK71306.1"/>
    <property type="molecule type" value="Genomic_DNA"/>
</dbReference>
<keyword evidence="2" id="KW-1185">Reference proteome</keyword>